<reference evidence="5 6" key="1">
    <citation type="submission" date="2016-11" db="EMBL/GenBank/DDBJ databases">
        <authorList>
            <person name="Jaros S."/>
            <person name="Januszkiewicz K."/>
            <person name="Wedrychowicz H."/>
        </authorList>
    </citation>
    <scope>NUCLEOTIDE SEQUENCE [LARGE SCALE GENOMIC DNA]</scope>
    <source>
        <strain evidence="5 6">DSM 44523</strain>
    </source>
</reference>
<evidence type="ECO:0000313" key="5">
    <source>
        <dbReference type="EMBL" id="SHF27445.1"/>
    </source>
</evidence>
<dbReference type="GO" id="GO:0016747">
    <property type="term" value="F:acyltransferase activity, transferring groups other than amino-acyl groups"/>
    <property type="evidence" value="ECO:0007669"/>
    <property type="project" value="InterPro"/>
</dbReference>
<gene>
    <name evidence="5" type="ORF">SAMN05444320_10343</name>
</gene>
<keyword evidence="2" id="KW-0012">Acyltransferase</keyword>
<dbReference type="InterPro" id="IPR016181">
    <property type="entry name" value="Acyl_CoA_acyltransferase"/>
</dbReference>
<evidence type="ECO:0000313" key="6">
    <source>
        <dbReference type="Proteomes" id="UP000184501"/>
    </source>
</evidence>
<dbReference type="SUPFAM" id="SSF55729">
    <property type="entry name" value="Acyl-CoA N-acyltransferases (Nat)"/>
    <property type="match status" value="1"/>
</dbReference>
<dbReference type="Pfam" id="PF00583">
    <property type="entry name" value="Acetyltransf_1"/>
    <property type="match status" value="1"/>
</dbReference>
<keyword evidence="3" id="KW-0472">Membrane</keyword>
<feature type="transmembrane region" description="Helical" evidence="3">
    <location>
        <begin position="26"/>
        <end position="48"/>
    </location>
</feature>
<keyword evidence="1" id="KW-0808">Transferase</keyword>
<dbReference type="RefSeq" id="WP_073481145.1">
    <property type="nucleotide sequence ID" value="NZ_FQVN01000003.1"/>
</dbReference>
<keyword evidence="6" id="KW-1185">Reference proteome</keyword>
<evidence type="ECO:0000256" key="3">
    <source>
        <dbReference type="SAM" id="Phobius"/>
    </source>
</evidence>
<dbReference type="PANTHER" id="PTHR43877">
    <property type="entry name" value="AMINOALKYLPHOSPHONATE N-ACETYLTRANSFERASE-RELATED-RELATED"/>
    <property type="match status" value="1"/>
</dbReference>
<organism evidence="5 6">
    <name type="scientific">Streptoalloteichus hindustanus</name>
    <dbReference type="NCBI Taxonomy" id="2017"/>
    <lineage>
        <taxon>Bacteria</taxon>
        <taxon>Bacillati</taxon>
        <taxon>Actinomycetota</taxon>
        <taxon>Actinomycetes</taxon>
        <taxon>Pseudonocardiales</taxon>
        <taxon>Pseudonocardiaceae</taxon>
        <taxon>Streptoalloteichus</taxon>
    </lineage>
</organism>
<dbReference type="EMBL" id="FQVN01000003">
    <property type="protein sequence ID" value="SHF27445.1"/>
    <property type="molecule type" value="Genomic_DNA"/>
</dbReference>
<sequence>MATRIQPHATAASTSAHRHGPWLREVVELAALFVTAGVAHLFATGVGLHAWGPLALVGLGGTMVLATAVHRWWLTRRSRRHADAPPDAAVLWRLRAAVDDTPGRLAVLAENLAQLRVNIRTMQAHPTYTGTVDEFLVHAPATVTTDDLVRAVARAGARDALVTPADVHDLSDTPTRTLTLATRLARAPRELPAVLAALLGADEVRRPTPEEAEDDLAAGPDGAVGSTLRLTTRDQGVLVLARTGIPFTPAEFARARAMADLAATLTPAASGTTRAEETMTTIRRARPDDLSGVLDLHSRCSAEALYRRYRQGGPPPERELRRLLAPELGHALVVVDDAGEVVALANLMWDGDRGEIALLVRDDLHGRGLGGALARRLVAEAGSAGLRTVYACTSTENTAMIHTMRGLGLPVDSRDEGGQLVLTARLADAAPRRW</sequence>
<protein>
    <submittedName>
        <fullName evidence="5">N-acetylglutamate synthase, GNAT family</fullName>
    </submittedName>
</protein>
<feature type="transmembrane region" description="Helical" evidence="3">
    <location>
        <begin position="54"/>
        <end position="74"/>
    </location>
</feature>
<accession>A0A1M5AB85</accession>
<dbReference type="AlphaFoldDB" id="A0A1M5AB85"/>
<dbReference type="Gene3D" id="3.40.630.30">
    <property type="match status" value="1"/>
</dbReference>
<dbReference type="STRING" id="2017.SAMN05444320_10343"/>
<evidence type="ECO:0000259" key="4">
    <source>
        <dbReference type="PROSITE" id="PS51186"/>
    </source>
</evidence>
<dbReference type="Proteomes" id="UP000184501">
    <property type="component" value="Unassembled WGS sequence"/>
</dbReference>
<dbReference type="OrthoDB" id="5516749at2"/>
<dbReference type="InterPro" id="IPR000182">
    <property type="entry name" value="GNAT_dom"/>
</dbReference>
<name>A0A1M5AB85_STRHI</name>
<dbReference type="PROSITE" id="PS51186">
    <property type="entry name" value="GNAT"/>
    <property type="match status" value="1"/>
</dbReference>
<evidence type="ECO:0000256" key="1">
    <source>
        <dbReference type="ARBA" id="ARBA00022679"/>
    </source>
</evidence>
<feature type="domain" description="N-acetyltransferase" evidence="4">
    <location>
        <begin position="280"/>
        <end position="428"/>
    </location>
</feature>
<evidence type="ECO:0000256" key="2">
    <source>
        <dbReference type="ARBA" id="ARBA00023315"/>
    </source>
</evidence>
<dbReference type="InterPro" id="IPR050832">
    <property type="entry name" value="Bact_Acetyltransf"/>
</dbReference>
<proteinExistence type="predicted"/>
<keyword evidence="3" id="KW-1133">Transmembrane helix</keyword>
<keyword evidence="3" id="KW-0812">Transmembrane</keyword>